<dbReference type="EMBL" id="PNEN01001796">
    <property type="protein sequence ID" value="PPJ49909.1"/>
    <property type="molecule type" value="Genomic_DNA"/>
</dbReference>
<evidence type="ECO:0000313" key="1">
    <source>
        <dbReference type="EMBL" id="PPJ49909.1"/>
    </source>
</evidence>
<proteinExistence type="predicted"/>
<sequence>MLSIRTNERPAFSADTEHNRHRFDNFMGLVVPYQGNVLSLEEAQKRDDIRLRGFLLPADRELVSAWSPDNSPASEPRDPFAFLNEYEGFTSKFDAALFMTSEVAPSGSRFVILSHGNDALLYSMVQNKHLFKNIMETFGLDPNEARTFFLDENDTTAFDANEVVELNSEDDYDTWDGRAGAFKQHHTIDIQYPSLDLLLEPNEEFLLNKPQNAHRRYAPFPLIRNGEIQRIAARDGLADNAFYSVYRCHQQEPDISTRQLTGKDVFADLEEAIEFHGLTQLSAVVFRNTQRPDLGPLIRIRRSTRFRWKDVVDYNECTYDLSMRDFMAARGRPAWFQDLVHLIGIESDRAARFIALMLIRSKQTGRPREDLSEVHPKFLKSFERKPRWLEDYEEFLAHRVVPYKSSLMQRTPKCMHCERDCSKGVSLPCSAKHVIHWDCLMDVCGRVEADKLGCGICHEGVFQDPEDVNKLKFNIHEDGIFYIDDRYTRWENFEKSCSDLDSTRAATNETHITISRDFMIDLWQKIVDSSIEACVPEHLHFDRSDGEYIMLEWEIDVSFSQLEGVRTAIWMFERWIKRRVFRRFRHEFLKAGLQNSLPPSERNNMRKHDFMRKILRKGWYDAYLRNLNRMLQFLSLRACECTIGHGKVYHTHGGRSFYSRTTVAKEQANITPARQAIYEWQETPQAMEMIQEFKRELRRGDVEAGRYIDGS</sequence>
<organism evidence="1 2">
    <name type="scientific">Cercospora berteroae</name>
    <dbReference type="NCBI Taxonomy" id="357750"/>
    <lineage>
        <taxon>Eukaryota</taxon>
        <taxon>Fungi</taxon>
        <taxon>Dikarya</taxon>
        <taxon>Ascomycota</taxon>
        <taxon>Pezizomycotina</taxon>
        <taxon>Dothideomycetes</taxon>
        <taxon>Dothideomycetidae</taxon>
        <taxon>Mycosphaerellales</taxon>
        <taxon>Mycosphaerellaceae</taxon>
        <taxon>Cercospora</taxon>
    </lineage>
</organism>
<comment type="caution">
    <text evidence="1">The sequence shown here is derived from an EMBL/GenBank/DDBJ whole genome shotgun (WGS) entry which is preliminary data.</text>
</comment>
<evidence type="ECO:0000313" key="2">
    <source>
        <dbReference type="Proteomes" id="UP000237631"/>
    </source>
</evidence>
<accession>A0A2S6BR01</accession>
<name>A0A2S6BR01_9PEZI</name>
<reference evidence="2" key="1">
    <citation type="journal article" date="2017" name="bioRxiv">
        <title>Conservation of a gene cluster reveals novel cercosporin biosynthetic mechanisms and extends production to the genus Colletotrichum.</title>
        <authorList>
            <person name="de Jonge R."/>
            <person name="Ebert M.K."/>
            <person name="Huitt-Roehl C.R."/>
            <person name="Pal P."/>
            <person name="Suttle J.C."/>
            <person name="Spanner R.E."/>
            <person name="Neubauer J.D."/>
            <person name="Jurick W.M.II."/>
            <person name="Stott K.A."/>
            <person name="Secor G.A."/>
            <person name="Thomma B.P.H.J."/>
            <person name="Van de Peer Y."/>
            <person name="Townsend C.A."/>
            <person name="Bolton M.D."/>
        </authorList>
    </citation>
    <scope>NUCLEOTIDE SEQUENCE [LARGE SCALE GENOMIC DNA]</scope>
    <source>
        <strain evidence="2">CBS538.71</strain>
    </source>
</reference>
<dbReference type="Proteomes" id="UP000237631">
    <property type="component" value="Unassembled WGS sequence"/>
</dbReference>
<keyword evidence="2" id="KW-1185">Reference proteome</keyword>
<gene>
    <name evidence="1" type="ORF">CBER1_04700</name>
</gene>
<dbReference type="OrthoDB" id="3824970at2759"/>
<dbReference type="AlphaFoldDB" id="A0A2S6BR01"/>
<protein>
    <submittedName>
        <fullName evidence="1">Uncharacterized protein</fullName>
    </submittedName>
</protein>